<organism evidence="2 3">
    <name type="scientific">Ectobacillus funiculus</name>
    <dbReference type="NCBI Taxonomy" id="137993"/>
    <lineage>
        <taxon>Bacteria</taxon>
        <taxon>Bacillati</taxon>
        <taxon>Bacillota</taxon>
        <taxon>Bacilli</taxon>
        <taxon>Bacillales</taxon>
        <taxon>Bacillaceae</taxon>
        <taxon>Ectobacillus</taxon>
    </lineage>
</organism>
<dbReference type="RefSeq" id="WP_379951572.1">
    <property type="nucleotide sequence ID" value="NZ_JBHMAF010000193.1"/>
</dbReference>
<dbReference type="Proteomes" id="UP001589609">
    <property type="component" value="Unassembled WGS sequence"/>
</dbReference>
<feature type="transmembrane region" description="Helical" evidence="1">
    <location>
        <begin position="52"/>
        <end position="73"/>
    </location>
</feature>
<evidence type="ECO:0000313" key="3">
    <source>
        <dbReference type="Proteomes" id="UP001589609"/>
    </source>
</evidence>
<keyword evidence="1" id="KW-1133">Transmembrane helix</keyword>
<keyword evidence="1" id="KW-0472">Membrane</keyword>
<feature type="transmembrane region" description="Helical" evidence="1">
    <location>
        <begin position="12"/>
        <end position="32"/>
    </location>
</feature>
<dbReference type="EMBL" id="JBHMAF010000193">
    <property type="protein sequence ID" value="MFB9761393.1"/>
    <property type="molecule type" value="Genomic_DNA"/>
</dbReference>
<evidence type="ECO:0000256" key="1">
    <source>
        <dbReference type="SAM" id="Phobius"/>
    </source>
</evidence>
<comment type="caution">
    <text evidence="2">The sequence shown here is derived from an EMBL/GenBank/DDBJ whole genome shotgun (WGS) entry which is preliminary data.</text>
</comment>
<accession>A0ABV5WMI1</accession>
<dbReference type="PANTHER" id="PTHR31876">
    <property type="entry name" value="COV-LIKE PROTEIN 1"/>
    <property type="match status" value="1"/>
</dbReference>
<keyword evidence="1" id="KW-0812">Transmembrane</keyword>
<proteinExistence type="predicted"/>
<sequence length="193" mass="21739">MRRWLKHFLNGVLTIVPILLIVYVLFATFTFLDGIVGKFIKKYIGEAYVPGIGIIVTIVFLTCIGWLSTHYVLKGILNLVDRLFRRVPLVKVLYTSIQDILQSLLGKKRSFSKVVLVTIPGTNMKSLGFVTSEELHMLYEPLQEYVAVFIPQTFQVAGVTFLVPKNDIEALDIKPEDAMKFILSAGMTNPSND</sequence>
<gene>
    <name evidence="2" type="ORF">ACFFMS_24405</name>
</gene>
<keyword evidence="3" id="KW-1185">Reference proteome</keyword>
<evidence type="ECO:0000313" key="2">
    <source>
        <dbReference type="EMBL" id="MFB9761393.1"/>
    </source>
</evidence>
<reference evidence="2 3" key="1">
    <citation type="submission" date="2024-09" db="EMBL/GenBank/DDBJ databases">
        <authorList>
            <person name="Sun Q."/>
            <person name="Mori K."/>
        </authorList>
    </citation>
    <scope>NUCLEOTIDE SEQUENCE [LARGE SCALE GENOMIC DNA]</scope>
    <source>
        <strain evidence="2 3">JCM 11201</strain>
    </source>
</reference>
<dbReference type="PANTHER" id="PTHR31876:SF26">
    <property type="entry name" value="PROTEIN LIKE COV 2"/>
    <property type="match status" value="1"/>
</dbReference>
<dbReference type="InterPro" id="IPR007462">
    <property type="entry name" value="COV1-like"/>
</dbReference>
<dbReference type="Pfam" id="PF04367">
    <property type="entry name" value="DUF502"/>
    <property type="match status" value="1"/>
</dbReference>
<name>A0ABV5WMI1_9BACI</name>
<protein>
    <submittedName>
        <fullName evidence="2">DUF502 domain-containing protein</fullName>
    </submittedName>
</protein>